<evidence type="ECO:0000313" key="1">
    <source>
        <dbReference type="EMBL" id="PIK39051.1"/>
    </source>
</evidence>
<gene>
    <name evidence="1" type="ORF">BSL78_24109</name>
</gene>
<dbReference type="Proteomes" id="UP000230750">
    <property type="component" value="Unassembled WGS sequence"/>
</dbReference>
<dbReference type="OrthoDB" id="5967653at2759"/>
<name>A0A2G8JTF9_STIJA</name>
<comment type="caution">
    <text evidence="1">The sequence shown here is derived from an EMBL/GenBank/DDBJ whole genome shotgun (WGS) entry which is preliminary data.</text>
</comment>
<reference evidence="1 2" key="1">
    <citation type="journal article" date="2017" name="PLoS Biol.">
        <title>The sea cucumber genome provides insights into morphological evolution and visceral regeneration.</title>
        <authorList>
            <person name="Zhang X."/>
            <person name="Sun L."/>
            <person name="Yuan J."/>
            <person name="Sun Y."/>
            <person name="Gao Y."/>
            <person name="Zhang L."/>
            <person name="Li S."/>
            <person name="Dai H."/>
            <person name="Hamel J.F."/>
            <person name="Liu C."/>
            <person name="Yu Y."/>
            <person name="Liu S."/>
            <person name="Lin W."/>
            <person name="Guo K."/>
            <person name="Jin S."/>
            <person name="Xu P."/>
            <person name="Storey K.B."/>
            <person name="Huan P."/>
            <person name="Zhang T."/>
            <person name="Zhou Y."/>
            <person name="Zhang J."/>
            <person name="Lin C."/>
            <person name="Li X."/>
            <person name="Xing L."/>
            <person name="Huo D."/>
            <person name="Sun M."/>
            <person name="Wang L."/>
            <person name="Mercier A."/>
            <person name="Li F."/>
            <person name="Yang H."/>
            <person name="Xiang J."/>
        </authorList>
    </citation>
    <scope>NUCLEOTIDE SEQUENCE [LARGE SCALE GENOMIC DNA]</scope>
    <source>
        <strain evidence="1">Shaxun</strain>
        <tissue evidence="1">Muscle</tissue>
    </source>
</reference>
<dbReference type="PANTHER" id="PTHR31751">
    <property type="entry name" value="SI:CH211-108C17.2-RELATED-RELATED"/>
    <property type="match status" value="1"/>
</dbReference>
<proteinExistence type="predicted"/>
<dbReference type="STRING" id="307972.A0A2G8JTF9"/>
<sequence>MGCRTHNIRTFFKHQTDFLQPAIVKVWETTQHALVSRLMELEKPLVLGGDARADSPGHTAKFGSYTLMELNVNQILDLTLIQKNEVSSSNAMELEGFKRTMKWMIETAMMADLEIDCIITDRHLQVAKWIRENLSCYHIKHYYDVWHIAKSIKKKIIALGKKKRCDAVNEWCKSIINHLHWSAASTPDGNPDMMLEKFASVANHVQNIHTGHDGELFHACVHPPLIGERPRKWLTPGSEACERLNELLLGTRLKNDVKRMSPKKQTSRIEAFHSLLNYFAPKLTIFSYEGMTCRLLLAGLHYNENSNRDPALTKSGEQLYAIDFPRAKHGDYTLREIQSQVTFGNPYLEENRNLRQEISGLVNVPPPVSSTYRKPDLEEALRRQSSRFALEESATTTDILQAGPT</sequence>
<accession>A0A2G8JTF9</accession>
<keyword evidence="2" id="KW-1185">Reference proteome</keyword>
<organism evidence="1 2">
    <name type="scientific">Stichopus japonicus</name>
    <name type="common">Sea cucumber</name>
    <dbReference type="NCBI Taxonomy" id="307972"/>
    <lineage>
        <taxon>Eukaryota</taxon>
        <taxon>Metazoa</taxon>
        <taxon>Echinodermata</taxon>
        <taxon>Eleutherozoa</taxon>
        <taxon>Echinozoa</taxon>
        <taxon>Holothuroidea</taxon>
        <taxon>Aspidochirotacea</taxon>
        <taxon>Aspidochirotida</taxon>
        <taxon>Stichopodidae</taxon>
        <taxon>Apostichopus</taxon>
    </lineage>
</organism>
<dbReference type="AlphaFoldDB" id="A0A2G8JTF9"/>
<dbReference type="EMBL" id="MRZV01001282">
    <property type="protein sequence ID" value="PIK39051.1"/>
    <property type="molecule type" value="Genomic_DNA"/>
</dbReference>
<dbReference type="PANTHER" id="PTHR31751:SF44">
    <property type="entry name" value="SI:CH211-211K8.4-RELATED"/>
    <property type="match status" value="1"/>
</dbReference>
<protein>
    <submittedName>
        <fullName evidence="1">Uncharacterized protein</fullName>
    </submittedName>
</protein>
<evidence type="ECO:0000313" key="2">
    <source>
        <dbReference type="Proteomes" id="UP000230750"/>
    </source>
</evidence>